<dbReference type="RefSeq" id="WP_317139263.1">
    <property type="nucleotide sequence ID" value="NZ_CP118157.1"/>
</dbReference>
<dbReference type="Proteomes" id="UP001305498">
    <property type="component" value="Chromosome"/>
</dbReference>
<dbReference type="AlphaFoldDB" id="A0AA97FJQ9"/>
<dbReference type="InterPro" id="IPR046335">
    <property type="entry name" value="LacI/GalR-like_sensor"/>
</dbReference>
<keyword evidence="2 5" id="KW-0238">DNA-binding</keyword>
<feature type="domain" description="HTH lacI-type" evidence="4">
    <location>
        <begin position="9"/>
        <end position="63"/>
    </location>
</feature>
<dbReference type="Pfam" id="PF13377">
    <property type="entry name" value="Peripla_BP_3"/>
    <property type="match status" value="1"/>
</dbReference>
<dbReference type="EMBL" id="CP118157">
    <property type="protein sequence ID" value="WOF22792.1"/>
    <property type="molecule type" value="Genomic_DNA"/>
</dbReference>
<dbReference type="PROSITE" id="PS50932">
    <property type="entry name" value="HTH_LACI_2"/>
    <property type="match status" value="1"/>
</dbReference>
<dbReference type="InterPro" id="IPR028082">
    <property type="entry name" value="Peripla_BP_I"/>
</dbReference>
<dbReference type="GO" id="GO:0000976">
    <property type="term" value="F:transcription cis-regulatory region binding"/>
    <property type="evidence" value="ECO:0007669"/>
    <property type="project" value="TreeGrafter"/>
</dbReference>
<dbReference type="SUPFAM" id="SSF53822">
    <property type="entry name" value="Periplasmic binding protein-like I"/>
    <property type="match status" value="1"/>
</dbReference>
<dbReference type="Gene3D" id="1.10.260.40">
    <property type="entry name" value="lambda repressor-like DNA-binding domains"/>
    <property type="match status" value="1"/>
</dbReference>
<keyword evidence="1" id="KW-0805">Transcription regulation</keyword>
<evidence type="ECO:0000313" key="5">
    <source>
        <dbReference type="EMBL" id="WOF22792.1"/>
    </source>
</evidence>
<evidence type="ECO:0000259" key="4">
    <source>
        <dbReference type="PROSITE" id="PS50932"/>
    </source>
</evidence>
<gene>
    <name evidence="5" type="ORF">N8K70_15570</name>
</gene>
<proteinExistence type="predicted"/>
<dbReference type="Pfam" id="PF00356">
    <property type="entry name" value="LacI"/>
    <property type="match status" value="1"/>
</dbReference>
<dbReference type="InterPro" id="IPR010982">
    <property type="entry name" value="Lambda_DNA-bd_dom_sf"/>
</dbReference>
<dbReference type="GO" id="GO:0003700">
    <property type="term" value="F:DNA-binding transcription factor activity"/>
    <property type="evidence" value="ECO:0007669"/>
    <property type="project" value="TreeGrafter"/>
</dbReference>
<dbReference type="Gene3D" id="3.40.50.2300">
    <property type="match status" value="2"/>
</dbReference>
<dbReference type="PANTHER" id="PTHR30146:SF109">
    <property type="entry name" value="HTH-TYPE TRANSCRIPTIONAL REGULATOR GALS"/>
    <property type="match status" value="1"/>
</dbReference>
<dbReference type="PANTHER" id="PTHR30146">
    <property type="entry name" value="LACI-RELATED TRANSCRIPTIONAL REPRESSOR"/>
    <property type="match status" value="1"/>
</dbReference>
<dbReference type="InterPro" id="IPR000843">
    <property type="entry name" value="HTH_LacI"/>
</dbReference>
<evidence type="ECO:0000313" key="6">
    <source>
        <dbReference type="Proteomes" id="UP001305498"/>
    </source>
</evidence>
<accession>A0AA97FJQ9</accession>
<name>A0AA97FJQ9_9MICO</name>
<evidence type="ECO:0000256" key="3">
    <source>
        <dbReference type="ARBA" id="ARBA00023163"/>
    </source>
</evidence>
<dbReference type="SMART" id="SM00354">
    <property type="entry name" value="HTH_LACI"/>
    <property type="match status" value="1"/>
</dbReference>
<dbReference type="KEGG" id="mbet:N8K70_15570"/>
<sequence>MSRSRERRVTSVDIARAIGVSQATVSNTINRPELVAEATRERVLTAMDRLGYVVNGSARTLRSGVSSTIGVLVLDVANPFWGDVIKGVESVASEAAFPLLIGSSNEDPDTESAALSSFDSQTVRGVLAAPTDPGLRPLRQMHARGTRVVLLDREDPEGVLPSVSVDHAHGAASAARHVIEAGHREIAFVNGSHRVAWCASRSAGVRDAAAGADDVRVHEIEMRGMSAEEGMRAVPRVRGLAPRVTAVLCANDMLALGVLKGLIAAGVRVPDDVSLVGYDDSIFASMISPALTTVRQDGQEIGRRAARLLLADDQGRETTRALQRPELVARGSVRRLSPRRNP</sequence>
<evidence type="ECO:0000256" key="1">
    <source>
        <dbReference type="ARBA" id="ARBA00023015"/>
    </source>
</evidence>
<protein>
    <submittedName>
        <fullName evidence="5">LacI family DNA-binding transcriptional regulator</fullName>
    </submittedName>
</protein>
<organism evidence="5 6">
    <name type="scientific">Microbacterium betulae</name>
    <dbReference type="NCBI Taxonomy" id="2981139"/>
    <lineage>
        <taxon>Bacteria</taxon>
        <taxon>Bacillati</taxon>
        <taxon>Actinomycetota</taxon>
        <taxon>Actinomycetes</taxon>
        <taxon>Micrococcales</taxon>
        <taxon>Microbacteriaceae</taxon>
        <taxon>Microbacterium</taxon>
    </lineage>
</organism>
<keyword evidence="3" id="KW-0804">Transcription</keyword>
<reference evidence="5 6" key="1">
    <citation type="submission" date="2023-02" db="EMBL/GenBank/DDBJ databases">
        <title>Microbacterium betulae sp. nov., isolated from birch wood.</title>
        <authorList>
            <person name="Pasciak M."/>
            <person name="Pawlik K.J."/>
            <person name="Martynowski D."/>
            <person name="Laczmanski L."/>
            <person name="Ciekot J."/>
            <person name="Szponar B."/>
            <person name="Wojcik-Fatla A."/>
            <person name="Mackiewicz B."/>
            <person name="Farian E."/>
            <person name="Cholewa G."/>
            <person name="Cholewa A."/>
            <person name="Dutkiewicz J."/>
        </authorList>
    </citation>
    <scope>NUCLEOTIDE SEQUENCE [LARGE SCALE GENOMIC DNA]</scope>
    <source>
        <strain evidence="5 6">AB</strain>
    </source>
</reference>
<dbReference type="SUPFAM" id="SSF47413">
    <property type="entry name" value="lambda repressor-like DNA-binding domains"/>
    <property type="match status" value="1"/>
</dbReference>
<evidence type="ECO:0000256" key="2">
    <source>
        <dbReference type="ARBA" id="ARBA00023125"/>
    </source>
</evidence>
<dbReference type="CDD" id="cd01392">
    <property type="entry name" value="HTH_LacI"/>
    <property type="match status" value="1"/>
</dbReference>
<keyword evidence="6" id="KW-1185">Reference proteome</keyword>